<feature type="transmembrane region" description="Helical" evidence="1">
    <location>
        <begin position="90"/>
        <end position="112"/>
    </location>
</feature>
<dbReference type="RefSeq" id="WP_208638318.1">
    <property type="nucleotide sequence ID" value="NZ_CAAAFM010000002.1"/>
</dbReference>
<evidence type="ECO:0008006" key="4">
    <source>
        <dbReference type="Google" id="ProtNLM"/>
    </source>
</evidence>
<organism evidence="2 3">
    <name type="scientific">Chlamydia buteonis</name>
    <dbReference type="NCBI Taxonomy" id="2494525"/>
    <lineage>
        <taxon>Bacteria</taxon>
        <taxon>Pseudomonadati</taxon>
        <taxon>Chlamydiota</taxon>
        <taxon>Chlamydiia</taxon>
        <taxon>Chlamydiales</taxon>
        <taxon>Chlamydiaceae</taxon>
        <taxon>Chlamydia/Chlamydophila group</taxon>
        <taxon>Chlamydia</taxon>
    </lineage>
</organism>
<dbReference type="Proteomes" id="UP000683565">
    <property type="component" value="Chromosome"/>
</dbReference>
<keyword evidence="3" id="KW-1185">Reference proteome</keyword>
<accession>A0ABX8L9N4</accession>
<evidence type="ECO:0000256" key="1">
    <source>
        <dbReference type="SAM" id="Phobius"/>
    </source>
</evidence>
<feature type="transmembrane region" description="Helical" evidence="1">
    <location>
        <begin position="61"/>
        <end position="84"/>
    </location>
</feature>
<proteinExistence type="predicted"/>
<sequence>MFASCYIIYVLSLGIYENRGVLMPFIENVKDVFGGLGNCDLSVDKIPAFRAERRCVDISRIVVAVVGAIFSIAILVLGVTALNLCCPTSALAGGCAIVLGILLLSWVVVMILRLCGVGKIIKEPLKIAVGIEEGDRANRVVSDVRAAEVCS</sequence>
<reference evidence="2" key="1">
    <citation type="submission" date="2021-01" db="EMBL/GenBank/DDBJ databases">
        <title>Chlamydial infections in birds of prey presented to California wildlife rehabilitation facilities.</title>
        <authorList>
            <person name="Seibert B.A."/>
            <person name="Keel M.K."/>
            <person name="Kelly T.R."/>
            <person name="Nilsen R.A."/>
            <person name="Pesti D.R."/>
            <person name="Ciembor P.X."/>
            <person name="Gregory C.R."/>
            <person name="Ritchie B.W."/>
            <person name="Hawkins M.G."/>
        </authorList>
    </citation>
    <scope>NUCLEOTIDE SEQUENCE [LARGE SCALE GENOMIC DNA]</scope>
    <source>
        <strain evidence="2">SWA</strain>
    </source>
</reference>
<dbReference type="EMBL" id="CP067334">
    <property type="protein sequence ID" value="QXE28052.1"/>
    <property type="molecule type" value="Genomic_DNA"/>
</dbReference>
<keyword evidence="1" id="KW-0812">Transmembrane</keyword>
<protein>
    <recommendedName>
        <fullName evidence="4">Transmembrane protein</fullName>
    </recommendedName>
</protein>
<name>A0ABX8L9N4_9CHLA</name>
<gene>
    <name evidence="2" type="ORF">JJJ19_00685</name>
</gene>
<keyword evidence="1" id="KW-1133">Transmembrane helix</keyword>
<keyword evidence="1" id="KW-0472">Membrane</keyword>
<evidence type="ECO:0000313" key="3">
    <source>
        <dbReference type="Proteomes" id="UP000683565"/>
    </source>
</evidence>
<evidence type="ECO:0000313" key="2">
    <source>
        <dbReference type="EMBL" id="QXE28052.1"/>
    </source>
</evidence>